<reference evidence="2 3" key="2">
    <citation type="submission" date="2018-11" db="EMBL/GenBank/DDBJ databases">
        <authorList>
            <consortium name="Pathogen Informatics"/>
        </authorList>
    </citation>
    <scope>NUCLEOTIDE SEQUENCE [LARGE SCALE GENOMIC DNA]</scope>
</reference>
<protein>
    <submittedName>
        <fullName evidence="4">Ig-like domain-containing protein</fullName>
    </submittedName>
</protein>
<feature type="region of interest" description="Disordered" evidence="1">
    <location>
        <begin position="210"/>
        <end position="235"/>
    </location>
</feature>
<name>A0A183EGY9_9BILA</name>
<evidence type="ECO:0000313" key="3">
    <source>
        <dbReference type="Proteomes" id="UP000271098"/>
    </source>
</evidence>
<evidence type="ECO:0000313" key="2">
    <source>
        <dbReference type="EMBL" id="VDN35579.1"/>
    </source>
</evidence>
<gene>
    <name evidence="2" type="ORF">GPUH_LOCUS20231</name>
</gene>
<dbReference type="EMBL" id="UYRT01090017">
    <property type="protein sequence ID" value="VDN35579.1"/>
    <property type="molecule type" value="Genomic_DNA"/>
</dbReference>
<dbReference type="WBParaSite" id="GPUH_0002025501-mRNA-1">
    <property type="protein sequence ID" value="GPUH_0002025501-mRNA-1"/>
    <property type="gene ID" value="GPUH_0002025501"/>
</dbReference>
<evidence type="ECO:0000313" key="4">
    <source>
        <dbReference type="WBParaSite" id="GPUH_0002025501-mRNA-1"/>
    </source>
</evidence>
<dbReference type="AlphaFoldDB" id="A0A183EGY9"/>
<sequence>MMEEHLARHKNHESSVETISSAVSFEGDFADKPAVFGNNENLPDPCSVVVHSHAEANYGDDHDGDAEDDSTDIGSVRIYELTDENDTDAVSFSDGAIAESPPESADEDGDCIAQTDYTLHVISDSFSIQEITTSGVVWNDDGTKKTIAGTVIIHDHPGSVHQFTSRLVPVIELAADDNSDAAVSLNVFANDGRGVHREKLRIRRCPGLQPAITTETPTKGPNVKGTTAAAPTEEPVECKEYRATLHWNYGSKMQHEPKCEVSKETFIPATVRVLAEEKSSKVLYSLSGFSTCTDPAVVHLYYEGEGIARPKKNYSSCKELEYRLENHYQNPVLLAELLDEEGYVLVKHFNKRSLANIRGEYHEFFETSEETVEKPISKKKATHSKFFKCCRC</sequence>
<keyword evidence="3" id="KW-1185">Reference proteome</keyword>
<dbReference type="Proteomes" id="UP000271098">
    <property type="component" value="Unassembled WGS sequence"/>
</dbReference>
<organism evidence="4">
    <name type="scientific">Gongylonema pulchrum</name>
    <dbReference type="NCBI Taxonomy" id="637853"/>
    <lineage>
        <taxon>Eukaryota</taxon>
        <taxon>Metazoa</taxon>
        <taxon>Ecdysozoa</taxon>
        <taxon>Nematoda</taxon>
        <taxon>Chromadorea</taxon>
        <taxon>Rhabditida</taxon>
        <taxon>Spirurina</taxon>
        <taxon>Spiruromorpha</taxon>
        <taxon>Spiruroidea</taxon>
        <taxon>Gongylonematidae</taxon>
        <taxon>Gongylonema</taxon>
    </lineage>
</organism>
<evidence type="ECO:0000256" key="1">
    <source>
        <dbReference type="SAM" id="MobiDB-lite"/>
    </source>
</evidence>
<accession>A0A183EGY9</accession>
<proteinExistence type="predicted"/>
<reference evidence="4" key="1">
    <citation type="submission" date="2016-06" db="UniProtKB">
        <authorList>
            <consortium name="WormBaseParasite"/>
        </authorList>
    </citation>
    <scope>IDENTIFICATION</scope>
</reference>